<comment type="similarity">
    <text evidence="1">Belongs to the CBP3 family.</text>
</comment>
<dbReference type="InterPro" id="IPR014569">
    <property type="entry name" value="Ubq_cyt-c_CBP3-rel"/>
</dbReference>
<dbReference type="AlphaFoldDB" id="A0A509E6E2"/>
<dbReference type="PANTHER" id="PTHR12184">
    <property type="entry name" value="UBIQUINOL-CYTOCHROME C REDUCTASE COMPLEX ASSEMBLY FACTOR 1 FAMILY MEMBER"/>
    <property type="match status" value="1"/>
</dbReference>
<gene>
    <name evidence="4" type="ORF">MET9862_00277</name>
</gene>
<dbReference type="InterPro" id="IPR007129">
    <property type="entry name" value="Ubiqinol_cyt_c_chaperone_CPB3"/>
</dbReference>
<dbReference type="Pfam" id="PF03981">
    <property type="entry name" value="Ubiq_cyt_C_chap"/>
    <property type="match status" value="1"/>
</dbReference>
<evidence type="ECO:0000256" key="2">
    <source>
        <dbReference type="ARBA" id="ARBA00006436"/>
    </source>
</evidence>
<name>A0A509E6E2_9HYPH</name>
<proteinExistence type="inferred from homology"/>
<dbReference type="EMBL" id="CABFPH010000002">
    <property type="protein sequence ID" value="VUD69720.1"/>
    <property type="molecule type" value="Genomic_DNA"/>
</dbReference>
<evidence type="ECO:0000259" key="3">
    <source>
        <dbReference type="Pfam" id="PF03981"/>
    </source>
</evidence>
<accession>A0A509E6E2</accession>
<protein>
    <recommendedName>
        <fullName evidence="3">Ubiquinol-cytochrome c chaperone domain-containing protein</fullName>
    </recommendedName>
</protein>
<dbReference type="InterPro" id="IPR021150">
    <property type="entry name" value="Ubiq_cyt_c_chap"/>
</dbReference>
<dbReference type="Proteomes" id="UP000410984">
    <property type="component" value="Unassembled WGS sequence"/>
</dbReference>
<dbReference type="RefSeq" id="WP_142581315.1">
    <property type="nucleotide sequence ID" value="NZ_CABFPH010000002.1"/>
</dbReference>
<sequence length="189" mass="19963">MIARFFRRGSERRRTIETLHLAIIAASRAPALYERLGVPDTVEGRFECLVLHTVLVLRRLNRLPPPAADVAQDLVNSVFLQLDASLRELGIGDFGVPKRMKKLGAAFYGRAGGYDAALDARDGEALQLALARNVLGADAAAATPQAAGLAAYVTAADAALDGSDLDRLLAATLDLPDPAGFAADAGDRV</sequence>
<evidence type="ECO:0000313" key="4">
    <source>
        <dbReference type="EMBL" id="VUD69720.1"/>
    </source>
</evidence>
<dbReference type="PANTHER" id="PTHR12184:SF1">
    <property type="entry name" value="UBIQUINOL-CYTOCHROME-C REDUCTASE COMPLEX ASSEMBLY FACTOR 1"/>
    <property type="match status" value="1"/>
</dbReference>
<dbReference type="PIRSF" id="PIRSF032079">
    <property type="entry name" value="UCP032079"/>
    <property type="match status" value="1"/>
</dbReference>
<evidence type="ECO:0000313" key="5">
    <source>
        <dbReference type="Proteomes" id="UP000410984"/>
    </source>
</evidence>
<comment type="similarity">
    <text evidence="2">Belongs to the UPF0174 family.</text>
</comment>
<dbReference type="OrthoDB" id="7158889at2"/>
<evidence type="ECO:0000256" key="1">
    <source>
        <dbReference type="ARBA" id="ARBA00006407"/>
    </source>
</evidence>
<reference evidence="4 5" key="1">
    <citation type="submission" date="2019-06" db="EMBL/GenBank/DDBJ databases">
        <authorList>
            <person name="Rodrigo-Torres L."/>
            <person name="Arahal R. D."/>
            <person name="Lucena T."/>
        </authorList>
    </citation>
    <scope>NUCLEOTIDE SEQUENCE [LARGE SCALE GENOMIC DNA]</scope>
    <source>
        <strain evidence="4 5">SB0023/3</strain>
    </source>
</reference>
<feature type="domain" description="Ubiquinol-cytochrome c chaperone" evidence="3">
    <location>
        <begin position="34"/>
        <end position="172"/>
    </location>
</feature>
<keyword evidence="5" id="KW-1185">Reference proteome</keyword>
<organism evidence="4 5">
    <name type="scientific">Methylobacterium symbioticum</name>
    <dbReference type="NCBI Taxonomy" id="2584084"/>
    <lineage>
        <taxon>Bacteria</taxon>
        <taxon>Pseudomonadati</taxon>
        <taxon>Pseudomonadota</taxon>
        <taxon>Alphaproteobacteria</taxon>
        <taxon>Hyphomicrobiales</taxon>
        <taxon>Methylobacteriaceae</taxon>
        <taxon>Methylobacterium</taxon>
    </lineage>
</organism>